<organism evidence="1 2">
    <name type="scientific">Papaver atlanticum</name>
    <dbReference type="NCBI Taxonomy" id="357466"/>
    <lineage>
        <taxon>Eukaryota</taxon>
        <taxon>Viridiplantae</taxon>
        <taxon>Streptophyta</taxon>
        <taxon>Embryophyta</taxon>
        <taxon>Tracheophyta</taxon>
        <taxon>Spermatophyta</taxon>
        <taxon>Magnoliopsida</taxon>
        <taxon>Ranunculales</taxon>
        <taxon>Papaveraceae</taxon>
        <taxon>Papaveroideae</taxon>
        <taxon>Papaver</taxon>
    </lineage>
</organism>
<sequence>MEQKLRLHSFPSKSRTTTNKVAAVIESLLNHRGRYPDIPKYYISGNHDNGYSVTLSRNPKVLKHCEKEFGSGNHCLFFFFQFLRMTVIARGYHSLAFGNPLLLLVLQMLGTLICFISEESSTEKSCYKRDVVSGDVLFMRNAMIFEEANWCL</sequence>
<dbReference type="Proteomes" id="UP001202328">
    <property type="component" value="Unassembled WGS sequence"/>
</dbReference>
<evidence type="ECO:0000313" key="1">
    <source>
        <dbReference type="EMBL" id="KAI3874894.1"/>
    </source>
</evidence>
<name>A0AAD4XA44_9MAGN</name>
<evidence type="ECO:0000313" key="2">
    <source>
        <dbReference type="Proteomes" id="UP001202328"/>
    </source>
</evidence>
<reference evidence="1" key="1">
    <citation type="submission" date="2022-04" db="EMBL/GenBank/DDBJ databases">
        <title>A functionally conserved STORR gene fusion in Papaver species that diverged 16.8 million years ago.</title>
        <authorList>
            <person name="Catania T."/>
        </authorList>
    </citation>
    <scope>NUCLEOTIDE SEQUENCE</scope>
    <source>
        <strain evidence="1">S-188037</strain>
    </source>
</reference>
<dbReference type="AlphaFoldDB" id="A0AAD4XA44"/>
<gene>
    <name evidence="1" type="ORF">MKW98_019467</name>
</gene>
<dbReference type="EMBL" id="JAJJMB010012638">
    <property type="protein sequence ID" value="KAI3874894.1"/>
    <property type="molecule type" value="Genomic_DNA"/>
</dbReference>
<keyword evidence="2" id="KW-1185">Reference proteome</keyword>
<comment type="caution">
    <text evidence="1">The sequence shown here is derived from an EMBL/GenBank/DDBJ whole genome shotgun (WGS) entry which is preliminary data.</text>
</comment>
<accession>A0AAD4XA44</accession>
<protein>
    <submittedName>
        <fullName evidence="1">Uncharacterized protein</fullName>
    </submittedName>
</protein>
<proteinExistence type="predicted"/>